<name>A0A2N9HHI6_FAGSY</name>
<feature type="region of interest" description="Disordered" evidence="1">
    <location>
        <begin position="749"/>
        <end position="775"/>
    </location>
</feature>
<gene>
    <name evidence="3" type="ORF">FSB_LOCUS38996</name>
</gene>
<dbReference type="GO" id="GO:0003677">
    <property type="term" value="F:DNA binding"/>
    <property type="evidence" value="ECO:0007669"/>
    <property type="project" value="InterPro"/>
</dbReference>
<dbReference type="InterPro" id="IPR036691">
    <property type="entry name" value="Endo/exonu/phosph_ase_sf"/>
</dbReference>
<evidence type="ECO:0000313" key="3">
    <source>
        <dbReference type="EMBL" id="SPD11114.1"/>
    </source>
</evidence>
<evidence type="ECO:0000259" key="2">
    <source>
        <dbReference type="Pfam" id="PF00078"/>
    </source>
</evidence>
<dbReference type="GO" id="GO:0006284">
    <property type="term" value="P:base-excision repair"/>
    <property type="evidence" value="ECO:0007669"/>
    <property type="project" value="InterPro"/>
</dbReference>
<dbReference type="SUPFAM" id="SSF56219">
    <property type="entry name" value="DNase I-like"/>
    <property type="match status" value="2"/>
</dbReference>
<feature type="domain" description="Reverse transcriptase" evidence="2">
    <location>
        <begin position="1155"/>
        <end position="1245"/>
    </location>
</feature>
<dbReference type="Gene3D" id="3.10.300.10">
    <property type="entry name" value="Methylpurine-DNA glycosylase (MPG)"/>
    <property type="match status" value="1"/>
</dbReference>
<dbReference type="EMBL" id="OIVN01003424">
    <property type="protein sequence ID" value="SPD11114.1"/>
    <property type="molecule type" value="Genomic_DNA"/>
</dbReference>
<dbReference type="SUPFAM" id="SSF50486">
    <property type="entry name" value="FMT C-terminal domain-like"/>
    <property type="match status" value="1"/>
</dbReference>
<reference evidence="3" key="1">
    <citation type="submission" date="2018-02" db="EMBL/GenBank/DDBJ databases">
        <authorList>
            <person name="Cohen D.B."/>
            <person name="Kent A.D."/>
        </authorList>
    </citation>
    <scope>NUCLEOTIDE SEQUENCE</scope>
</reference>
<sequence length="1480" mass="169137">MEEEPCEGDWTLAVGHDRSVQREFLDGGALDATDDVEILDVTPIRSFRGELTQCEPTESEQYDWLHQHMEDFSKYLGMSIKGFEREAMTLFESIEMRWRERGGVRTIEKHHQRPYQKGIRELKNLSTLVKYGGPLTLGGGCQSREGALGGVLVMWDKRVYQFGWAFSGVYRPNVDADRHLLWEELAGMRIWWAIPWCISDDLNVVRFHSEKLGEGGSIHSSNNQDPPSKSRIDRFLLSTEWEVHFSSLSLKALPRFVSDQFPIILDNGGFYHGNSYFKFKNMWLHHGDFVEKVKTWWEGYDVHGNPSFVLASKLKALKEDLERWNKEVGLGVRQEVPFNQALLGKWLWQLANEKNAFWRKVIECKYGCGWGRFPLKSIWMVKVTLKVSFFAGSAALGETVDHLLLHCEYVRELWSLWGMLGYAPFGFRAAGLLAEESFPTRPQRYLKCYSFVPNVVGQALGLTTEWSSHCLYTPGGLELLDGPEPEKILIGPRVGIEYALPEHVNALWRFAIAGSGVSKDGSCEGPEGCMGLGFDLNKNPQTRVQPDSPNRMIFQPNKVRPVQADLVLPCVMSAMSKKGLRLDSRYGVTMFGMSWVLQLVDDRRLALSKCSISRWPSVSDFFSGFVSQNRHMEGLGLAFSQFMCGGRGYEVEESDEETGGADEVFPSTEMVLWMAPDSIVVDPLSMVVPHIEDINTESRETPRVGFYQNPPSDWMLGQLKEFGSCVGASYVGYEDEIIALLQKIEARRPPQRQKALSQKGGTQSANRGQRELRGLQSSVNNDVKRGLNDKDKRLRMRNLIKLWKADHVDWTSLGSNGAASGILLMWDRRMVKKVEEVAGVYGPNSDSERGFLWEELAGLISWWDAPWCIEGDFNVVRFPSEKFGMAMFSPVMNDFSDLISELGLLDLSLEGGLFTWSNNREVSAKSRIDRFLVSLEWADHFGLVNQRRLPQLLSDHYPILLDCGRIVEGRSPFRFENMWLKVDGFVDRVQGWWGSYVFPGSPSHIFVSKLKALKMDLKQWNFNEFGNIHFKQQKLLLSLHELETTSERRDLSEGEVAERLRLISELEKNTLLEEICCRQKSQVLWLKEGDKNTKYFHKIANSHRRHNSIWHLTINGELSSDLADIKAQIIEFYKTLYSEDVGAGRILWELWRYLLGDSLSPLLFVIVMEALSRMMSKAVEGGLLFGFQVGAMDSQVVRVSYLLFADDTLIFSDARPDHIFNLRLLFTWFKAVSGLKINLNKFEMVPVGANFKSKSIWDPILEKMERKLSGWQRMYLSKGGIFFGEEWEKGRSFTWLAGAMCQPLKMGGLGVRNLRLFNQALLGKWLWRFGNEENAFWRCLISAKYGSSFGGWTTREVNGPHGSGLWKHIRKGWGMFARHVHFEVGDGSKTKFWDDVWCGSYSLKHAFPNLYRIARNKDVAVGDLLQFQNGGVTWLIDFIQHVQDWDLESINLLLKLMYSSSAKGYGEDRMCWRGGCKDGF</sequence>
<feature type="compositionally biased region" description="Polar residues" evidence="1">
    <location>
        <begin position="754"/>
        <end position="767"/>
    </location>
</feature>
<dbReference type="InterPro" id="IPR011034">
    <property type="entry name" value="Formyl_transferase-like_C_sf"/>
</dbReference>
<dbReference type="PANTHER" id="PTHR33710:SF64">
    <property type="entry name" value="ENDONUCLEASE_EXONUCLEASE_PHOSPHATASE DOMAIN-CONTAINING PROTEIN"/>
    <property type="match status" value="1"/>
</dbReference>
<protein>
    <recommendedName>
        <fullName evidence="2">Reverse transcriptase domain-containing protein</fullName>
    </recommendedName>
</protein>
<evidence type="ECO:0000256" key="1">
    <source>
        <dbReference type="SAM" id="MobiDB-lite"/>
    </source>
</evidence>
<accession>A0A2N9HHI6</accession>
<dbReference type="Pfam" id="PF00078">
    <property type="entry name" value="RVT_1"/>
    <property type="match status" value="1"/>
</dbReference>
<dbReference type="GO" id="GO:0003905">
    <property type="term" value="F:alkylbase DNA N-glycosylase activity"/>
    <property type="evidence" value="ECO:0007669"/>
    <property type="project" value="InterPro"/>
</dbReference>
<dbReference type="InterPro" id="IPR000477">
    <property type="entry name" value="RT_dom"/>
</dbReference>
<proteinExistence type="predicted"/>
<dbReference type="Gene3D" id="3.60.10.10">
    <property type="entry name" value="Endonuclease/exonuclease/phosphatase"/>
    <property type="match status" value="2"/>
</dbReference>
<organism evidence="3">
    <name type="scientific">Fagus sylvatica</name>
    <name type="common">Beechnut</name>
    <dbReference type="NCBI Taxonomy" id="28930"/>
    <lineage>
        <taxon>Eukaryota</taxon>
        <taxon>Viridiplantae</taxon>
        <taxon>Streptophyta</taxon>
        <taxon>Embryophyta</taxon>
        <taxon>Tracheophyta</taxon>
        <taxon>Spermatophyta</taxon>
        <taxon>Magnoliopsida</taxon>
        <taxon>eudicotyledons</taxon>
        <taxon>Gunneridae</taxon>
        <taxon>Pentapetalae</taxon>
        <taxon>rosids</taxon>
        <taxon>fabids</taxon>
        <taxon>Fagales</taxon>
        <taxon>Fagaceae</taxon>
        <taxon>Fagus</taxon>
    </lineage>
</organism>
<dbReference type="InterPro" id="IPR036995">
    <property type="entry name" value="MPG_sf"/>
</dbReference>
<dbReference type="PANTHER" id="PTHR33710">
    <property type="entry name" value="BNAC02G09200D PROTEIN"/>
    <property type="match status" value="1"/>
</dbReference>